<dbReference type="InterPro" id="IPR005112">
    <property type="entry name" value="dDENN_dom"/>
</dbReference>
<feature type="compositionally biased region" description="Polar residues" evidence="2">
    <location>
        <begin position="1054"/>
        <end position="1073"/>
    </location>
</feature>
<dbReference type="SMART" id="SM00799">
    <property type="entry name" value="DENN"/>
    <property type="match status" value="1"/>
</dbReference>
<reference evidence="6" key="1">
    <citation type="submission" date="2017-02" db="UniProtKB">
        <authorList>
            <consortium name="WormBaseParasite"/>
        </authorList>
    </citation>
    <scope>IDENTIFICATION</scope>
</reference>
<accession>A0A0N4Z648</accession>
<dbReference type="STRING" id="131310.A0A0N4Z648"/>
<dbReference type="InterPro" id="IPR043153">
    <property type="entry name" value="DENN_C"/>
</dbReference>
<dbReference type="Proteomes" id="UP000038045">
    <property type="component" value="Unplaced"/>
</dbReference>
<dbReference type="InterPro" id="IPR051696">
    <property type="entry name" value="DENN_Domain_GEFs"/>
</dbReference>
<evidence type="ECO:0000256" key="2">
    <source>
        <dbReference type="SAM" id="MobiDB-lite"/>
    </source>
</evidence>
<dbReference type="GO" id="GO:0005085">
    <property type="term" value="F:guanyl-nucleotide exchange factor activity"/>
    <property type="evidence" value="ECO:0007669"/>
    <property type="project" value="UniProtKB-KW"/>
</dbReference>
<dbReference type="WBParaSite" id="PTRK_0000259100.1">
    <property type="protein sequence ID" value="PTRK_0000259100.1"/>
    <property type="gene ID" value="PTRK_0000259100"/>
</dbReference>
<dbReference type="PROSITE" id="PS50211">
    <property type="entry name" value="DENN"/>
    <property type="match status" value="1"/>
</dbReference>
<dbReference type="Pfam" id="PF03456">
    <property type="entry name" value="uDENN"/>
    <property type="match status" value="1"/>
</dbReference>
<evidence type="ECO:0000256" key="1">
    <source>
        <dbReference type="ARBA" id="ARBA00022658"/>
    </source>
</evidence>
<evidence type="ECO:0000313" key="6">
    <source>
        <dbReference type="WBParaSite" id="PTRK_0000259100.1"/>
    </source>
</evidence>
<feature type="region of interest" description="Disordered" evidence="2">
    <location>
        <begin position="1053"/>
        <end position="1073"/>
    </location>
</feature>
<keyword evidence="5" id="KW-1185">Reference proteome</keyword>
<dbReference type="Pfam" id="PF03455">
    <property type="entry name" value="dDENN"/>
    <property type="match status" value="1"/>
</dbReference>
<keyword evidence="1" id="KW-0344">Guanine-nucleotide releasing factor</keyword>
<evidence type="ECO:0000259" key="4">
    <source>
        <dbReference type="PROSITE" id="PS51498"/>
    </source>
</evidence>
<evidence type="ECO:0000259" key="3">
    <source>
        <dbReference type="PROSITE" id="PS50211"/>
    </source>
</evidence>
<feature type="domain" description="UDENN" evidence="3">
    <location>
        <begin position="186"/>
        <end position="638"/>
    </location>
</feature>
<feature type="compositionally biased region" description="Polar residues" evidence="2">
    <location>
        <begin position="1019"/>
        <end position="1037"/>
    </location>
</feature>
<dbReference type="PANTHER" id="PTHR12296">
    <property type="entry name" value="DENN DOMAIN-CONTAINING PROTEIN 4"/>
    <property type="match status" value="1"/>
</dbReference>
<dbReference type="SMART" id="SM00801">
    <property type="entry name" value="dDENN"/>
    <property type="match status" value="1"/>
</dbReference>
<dbReference type="InterPro" id="IPR005113">
    <property type="entry name" value="uDENN_dom"/>
</dbReference>
<dbReference type="GO" id="GO:0032483">
    <property type="term" value="P:regulation of Rab protein signal transduction"/>
    <property type="evidence" value="ECO:0007669"/>
    <property type="project" value="TreeGrafter"/>
</dbReference>
<feature type="domain" description="MABP" evidence="4">
    <location>
        <begin position="36"/>
        <end position="194"/>
    </location>
</feature>
<dbReference type="InterPro" id="IPR023341">
    <property type="entry name" value="MABP"/>
</dbReference>
<dbReference type="InterPro" id="IPR037516">
    <property type="entry name" value="Tripartite_DENN"/>
</dbReference>
<dbReference type="PROSITE" id="PS51498">
    <property type="entry name" value="MABP"/>
    <property type="match status" value="1"/>
</dbReference>
<proteinExistence type="predicted"/>
<dbReference type="Gene3D" id="2.100.10.50">
    <property type="match status" value="1"/>
</dbReference>
<sequence length="1371" mass="160403">MNHNLLTKNALFNNFCILGQDDFSCMNEVLSSNVRKPPITDIEVIFPKLSEEVPENWEIITLTNGGTSADLHVGSLSTKDCYIIFKRGYHKAPIIDIGVIDKTKNEECSPDSIVVERTRYNNSANLCNNIRGKMYLIYKRAPKDYPPDGMVVTDISVINESKNEKPPACFYKIQKNINKSMIGNDIFICYRKQKLEQKELTFNTKLLDTFPSFLNISCVQNLPIFCVPEGVKIICWKDIKRVPSSFSNTFILTEENGKRVYGTTFCFYEEFDGILSDDQLNRLEIKQKNNKYIDEDGNVITLYKNVAICFTSNFPFFESFHMILQHIRKMVKIDRTFCLERFLSYLLYEIVYPLPPNPHFKLEIEKQIINFNFSNFNDFPVTGASYVETLRLMGPMNLLILVISAIMERNIILHSVRSHMLTIVCESITSLMFPLFWDFPYIPHCPFENFVIFECPCPYIVGIDSKYFEYVSNYHEETVCFGLDTNTISMSIDEIKKLYNSLPMQCIKTLRISLTETYNNLMEEDRRLLAMKDNRDPQIHESFKKHLQNINVIYNRSIKEIFLKFMCDILVGYNYCFIPLKKQINDPKSLNMKNIFNVDKFIDMKQRSGKEFYKRLCKTQAFASLIQERSFKSERSKYYSFFDACLSKSLLNKDEALLEEEGYDTSVIPIYHVKNFEKEIKNNDTFPEKLVQSLFDLDNVEEMLREKDKNGKLEIKNEEENCIIRNDIETQRSNLFVKCLRNENIFNWGKILYFQILSTWFALLPSYIDKTSSKSSLFMISLKYFRRVEYMKLPIIDQLIFRSMMVFCDIMKKPQLCLNILNSMERMKIPPSCQTLQLYHKIMLGNNVNVEKYLKTRRRFRVIVLVVIAFIKKTGTKKKNKFPIVNDKITKNKLKEDNELLMEFISKEQDEVDYSYLFLSKEDDSNIESTQSEVSMQDTQEFSDEGVYTSSEQNMKNSLLGEFSCEESDINEGNLVGNKVDTISISSNFTSTSTDLQSSIKNNFNLDNGDSLFMPLSESPVSSPKFNTSRKVSSQSEYDLNIKDTNDIVKMRQSKSGNFPSSPKRNSMTSSGDWMTTLSNNINATKKLMKLPKLNKFRNSVQGLIEDSIQSSSMFKEIISPTIRKSIKSKYEKTLEEISKDPSYSKDDDEVDIDEGTDNLFKSTFIDGKNNQIKKFKLCIATRCTNERCFNILYDEEILAYLLTENPSKFKCYHCDTLNNPILNVIDCNHDNAVYFYRLLNPIYLLKVIEKLWSFNDLEKIYNHKELFFNILYYFKRCYLLSHLQFLNKEFIELTIVYDIPFIHYKNRLPLYIQTEMEDQTTGDTMDIVKLMNNCLKNNQLNLVMQKYRDSFRCPFSQYDMSTGLTFSMYR</sequence>
<dbReference type="GO" id="GO:0031410">
    <property type="term" value="C:cytoplasmic vesicle"/>
    <property type="evidence" value="ECO:0007669"/>
    <property type="project" value="TreeGrafter"/>
</dbReference>
<dbReference type="SMART" id="SM00800">
    <property type="entry name" value="uDENN"/>
    <property type="match status" value="1"/>
</dbReference>
<evidence type="ECO:0000313" key="5">
    <source>
        <dbReference type="Proteomes" id="UP000038045"/>
    </source>
</evidence>
<dbReference type="InterPro" id="IPR001194">
    <property type="entry name" value="cDENN_dom"/>
</dbReference>
<name>A0A0N4Z648_PARTI</name>
<dbReference type="Gene3D" id="3.40.50.11500">
    <property type="match status" value="1"/>
</dbReference>
<protein>
    <submittedName>
        <fullName evidence="6">DENN domain-containing protein</fullName>
    </submittedName>
</protein>
<dbReference type="PANTHER" id="PTHR12296:SF30">
    <property type="entry name" value="DENN DOMAIN-CONTAINING PROTEIN CRAG"/>
    <property type="match status" value="1"/>
</dbReference>
<dbReference type="Pfam" id="PF02141">
    <property type="entry name" value="DENN"/>
    <property type="match status" value="1"/>
</dbReference>
<organism evidence="5 6">
    <name type="scientific">Parastrongyloides trichosuri</name>
    <name type="common">Possum-specific nematode worm</name>
    <dbReference type="NCBI Taxonomy" id="131310"/>
    <lineage>
        <taxon>Eukaryota</taxon>
        <taxon>Metazoa</taxon>
        <taxon>Ecdysozoa</taxon>
        <taxon>Nematoda</taxon>
        <taxon>Chromadorea</taxon>
        <taxon>Rhabditida</taxon>
        <taxon>Tylenchina</taxon>
        <taxon>Panagrolaimomorpha</taxon>
        <taxon>Strongyloidoidea</taxon>
        <taxon>Strongyloididae</taxon>
        <taxon>Parastrongyloides</taxon>
    </lineage>
</organism>
<feature type="region of interest" description="Disordered" evidence="2">
    <location>
        <begin position="1015"/>
        <end position="1037"/>
    </location>
</feature>